<feature type="transmembrane region" description="Helical" evidence="7">
    <location>
        <begin position="271"/>
        <end position="298"/>
    </location>
</feature>
<keyword evidence="6" id="KW-0245">EGF-like domain</keyword>
<dbReference type="PANTHER" id="PTHR24365:SF541">
    <property type="entry name" value="PROTEIN TOLL-RELATED"/>
    <property type="match status" value="1"/>
</dbReference>
<sequence>MPGRINCVLLLFIKLGCAFDFNPFDIPEKPDGPASDPCDAEYVLRNKSDRLCVGGTCKYGYCYKELGPEFCKCDASAWGLYCDQACCKDCSENGICKQNSTTQTESCSCSGGYTGEFCEIKGTCPCLNGQCRSSSLSECDCDDGWSGDECDLETPTISTTLETIVRTYNVCEEAYKKRPLNERKCSNVIMDCHFGRCVTKGLVYCKCDIGVSPGDQLCKEKCCKYCGEHGDCYYNTKLEQEMCNCHDNYTGDLCESKKVFPSTEPHKYPRWVYWVPGVCGFLLVALVILLVIMPYFLWRRRVILVMKLVHYFKGYEDDDDSKWDAFISYKSNTPDEDFVVHTLFPKLTLELGFSVNVHFKDFTPGEVENSRRTILIVSPNYLASNFAKFEWQTAQQRMLERRHRIIPILLEDVSSYHESMDPNLRQILASDIPSDKTTATFVKSDSVELTTDNGEENSRPPYLHENSGIYCSINENERPNPEEVYNTIN</sequence>
<evidence type="ECO:0000256" key="8">
    <source>
        <dbReference type="SAM" id="SignalP"/>
    </source>
</evidence>
<dbReference type="InterPro" id="IPR000742">
    <property type="entry name" value="EGF"/>
</dbReference>
<dbReference type="InterPro" id="IPR035897">
    <property type="entry name" value="Toll_tir_struct_dom_sf"/>
</dbReference>
<keyword evidence="5 7" id="KW-0472">Membrane</keyword>
<evidence type="ECO:0000256" key="7">
    <source>
        <dbReference type="SAM" id="Phobius"/>
    </source>
</evidence>
<name>A0ABY7FST4_MYAAR</name>
<keyword evidence="6" id="KW-1015">Disulfide bond</keyword>
<evidence type="ECO:0000256" key="2">
    <source>
        <dbReference type="ARBA" id="ARBA00022692"/>
    </source>
</evidence>
<accession>A0ABY7FST4</accession>
<protein>
    <submittedName>
        <fullName evidence="11">TENX-like protein</fullName>
    </submittedName>
</protein>
<proteinExistence type="predicted"/>
<feature type="domain" description="EGF-like" evidence="9">
    <location>
        <begin position="88"/>
        <end position="119"/>
    </location>
</feature>
<evidence type="ECO:0000256" key="5">
    <source>
        <dbReference type="ARBA" id="ARBA00023136"/>
    </source>
</evidence>
<dbReference type="EMBL" id="CP111024">
    <property type="protein sequence ID" value="WAR24344.1"/>
    <property type="molecule type" value="Genomic_DNA"/>
</dbReference>
<keyword evidence="3 8" id="KW-0732">Signal</keyword>
<dbReference type="PROSITE" id="PS00022">
    <property type="entry name" value="EGF_1"/>
    <property type="match status" value="2"/>
</dbReference>
<dbReference type="Gene3D" id="3.40.50.10140">
    <property type="entry name" value="Toll/interleukin-1 receptor homology (TIR) domain"/>
    <property type="match status" value="1"/>
</dbReference>
<dbReference type="SMART" id="SM00181">
    <property type="entry name" value="EGF"/>
    <property type="match status" value="4"/>
</dbReference>
<organism evidence="11 12">
    <name type="scientific">Mya arenaria</name>
    <name type="common">Soft-shell clam</name>
    <dbReference type="NCBI Taxonomy" id="6604"/>
    <lineage>
        <taxon>Eukaryota</taxon>
        <taxon>Metazoa</taxon>
        <taxon>Spiralia</taxon>
        <taxon>Lophotrochozoa</taxon>
        <taxon>Mollusca</taxon>
        <taxon>Bivalvia</taxon>
        <taxon>Autobranchia</taxon>
        <taxon>Heteroconchia</taxon>
        <taxon>Euheterodonta</taxon>
        <taxon>Imparidentia</taxon>
        <taxon>Neoheterodontei</taxon>
        <taxon>Myida</taxon>
        <taxon>Myoidea</taxon>
        <taxon>Myidae</taxon>
        <taxon>Mya</taxon>
    </lineage>
</organism>
<keyword evidence="2 7" id="KW-0812">Transmembrane</keyword>
<feature type="chain" id="PRO_5045701206" evidence="8">
    <location>
        <begin position="19"/>
        <end position="489"/>
    </location>
</feature>
<dbReference type="PANTHER" id="PTHR24365">
    <property type="entry name" value="TOLL-LIKE RECEPTOR"/>
    <property type="match status" value="1"/>
</dbReference>
<evidence type="ECO:0000256" key="3">
    <source>
        <dbReference type="ARBA" id="ARBA00022729"/>
    </source>
</evidence>
<gene>
    <name evidence="11" type="ORF">MAR_038013</name>
</gene>
<comment type="caution">
    <text evidence="6">Lacks conserved residue(s) required for the propagation of feature annotation.</text>
</comment>
<dbReference type="PROSITE" id="PS01186">
    <property type="entry name" value="EGF_2"/>
    <property type="match status" value="2"/>
</dbReference>
<comment type="subcellular location">
    <subcellularLocation>
        <location evidence="1">Membrane</location>
    </subcellularLocation>
</comment>
<evidence type="ECO:0000259" key="10">
    <source>
        <dbReference type="PROSITE" id="PS50104"/>
    </source>
</evidence>
<reference evidence="11" key="1">
    <citation type="submission" date="2022-11" db="EMBL/GenBank/DDBJ databases">
        <title>Centuries of genome instability and evolution in soft-shell clam transmissible cancer (bioRxiv).</title>
        <authorList>
            <person name="Hart S.F.M."/>
            <person name="Yonemitsu M.A."/>
            <person name="Giersch R.M."/>
            <person name="Beal B.F."/>
            <person name="Arriagada G."/>
            <person name="Davis B.W."/>
            <person name="Ostrander E.A."/>
            <person name="Goff S.P."/>
            <person name="Metzger M.J."/>
        </authorList>
    </citation>
    <scope>NUCLEOTIDE SEQUENCE</scope>
    <source>
        <strain evidence="11">MELC-2E11</strain>
        <tissue evidence="11">Siphon/mantle</tissue>
    </source>
</reference>
<keyword evidence="12" id="KW-1185">Reference proteome</keyword>
<evidence type="ECO:0000259" key="9">
    <source>
        <dbReference type="PROSITE" id="PS50026"/>
    </source>
</evidence>
<evidence type="ECO:0000256" key="6">
    <source>
        <dbReference type="PROSITE-ProRule" id="PRU00076"/>
    </source>
</evidence>
<dbReference type="PROSITE" id="PS50104">
    <property type="entry name" value="TIR"/>
    <property type="match status" value="1"/>
</dbReference>
<evidence type="ECO:0000313" key="12">
    <source>
        <dbReference type="Proteomes" id="UP001164746"/>
    </source>
</evidence>
<feature type="disulfide bond" evidence="6">
    <location>
        <begin position="90"/>
        <end position="107"/>
    </location>
</feature>
<dbReference type="SMART" id="SM00255">
    <property type="entry name" value="TIR"/>
    <property type="match status" value="1"/>
</dbReference>
<keyword evidence="4 7" id="KW-1133">Transmembrane helix</keyword>
<dbReference type="Gene3D" id="2.10.25.10">
    <property type="entry name" value="Laminin"/>
    <property type="match status" value="2"/>
</dbReference>
<dbReference type="Pfam" id="PF13676">
    <property type="entry name" value="TIR_2"/>
    <property type="match status" value="1"/>
</dbReference>
<evidence type="ECO:0000313" key="11">
    <source>
        <dbReference type="EMBL" id="WAR24344.1"/>
    </source>
</evidence>
<feature type="disulfide bond" evidence="6">
    <location>
        <begin position="109"/>
        <end position="118"/>
    </location>
</feature>
<dbReference type="Proteomes" id="UP001164746">
    <property type="component" value="Chromosome 13"/>
</dbReference>
<dbReference type="SUPFAM" id="SSF52200">
    <property type="entry name" value="Toll/Interleukin receptor TIR domain"/>
    <property type="match status" value="1"/>
</dbReference>
<feature type="domain" description="TIR" evidence="10">
    <location>
        <begin position="321"/>
        <end position="449"/>
    </location>
</feature>
<feature type="signal peptide" evidence="8">
    <location>
        <begin position="1"/>
        <end position="18"/>
    </location>
</feature>
<dbReference type="InterPro" id="IPR000157">
    <property type="entry name" value="TIR_dom"/>
</dbReference>
<dbReference type="PROSITE" id="PS50026">
    <property type="entry name" value="EGF_3"/>
    <property type="match status" value="1"/>
</dbReference>
<evidence type="ECO:0000256" key="1">
    <source>
        <dbReference type="ARBA" id="ARBA00004370"/>
    </source>
</evidence>
<evidence type="ECO:0000256" key="4">
    <source>
        <dbReference type="ARBA" id="ARBA00022989"/>
    </source>
</evidence>